<dbReference type="GeneID" id="17254802"/>
<evidence type="ECO:0000256" key="1">
    <source>
        <dbReference type="SAM" id="MobiDB-lite"/>
    </source>
</evidence>
<dbReference type="AlphaFoldDB" id="A0A0D3IBL2"/>
<reference evidence="2" key="2">
    <citation type="submission" date="2024-10" db="UniProtKB">
        <authorList>
            <consortium name="EnsemblProtists"/>
        </authorList>
    </citation>
    <scope>IDENTIFICATION</scope>
</reference>
<sequence length="233" mass="24663">MLLTRLRNKLRRRPAAPPDPFGQSWNEEAHAQVMLQRQRTGDEVLYRYRTSRMSLQSDVSLRAQTTSGDGVSLRTQLTGERKAVADEVPQKLAPIESAMCMPADASSPSNGSDACDLNGSDACDLAADDDTSERTSAILGSAKQRSMSATDSVDELDFTMSTMYDEALAESDVEEVEPPTVWGPLARRALSSFTGSLSLPQCLGPAAGTSATAAAEPTPQSGTPPGLRAAAAA</sequence>
<protein>
    <submittedName>
        <fullName evidence="2">Uncharacterized protein</fullName>
    </submittedName>
</protein>
<reference evidence="3" key="1">
    <citation type="journal article" date="2013" name="Nature">
        <title>Pan genome of the phytoplankton Emiliania underpins its global distribution.</title>
        <authorList>
            <person name="Read B.A."/>
            <person name="Kegel J."/>
            <person name="Klute M.J."/>
            <person name="Kuo A."/>
            <person name="Lefebvre S.C."/>
            <person name="Maumus F."/>
            <person name="Mayer C."/>
            <person name="Miller J."/>
            <person name="Monier A."/>
            <person name="Salamov A."/>
            <person name="Young J."/>
            <person name="Aguilar M."/>
            <person name="Claverie J.M."/>
            <person name="Frickenhaus S."/>
            <person name="Gonzalez K."/>
            <person name="Herman E.K."/>
            <person name="Lin Y.C."/>
            <person name="Napier J."/>
            <person name="Ogata H."/>
            <person name="Sarno A.F."/>
            <person name="Shmutz J."/>
            <person name="Schroeder D."/>
            <person name="de Vargas C."/>
            <person name="Verret F."/>
            <person name="von Dassow P."/>
            <person name="Valentin K."/>
            <person name="Van de Peer Y."/>
            <person name="Wheeler G."/>
            <person name="Dacks J.B."/>
            <person name="Delwiche C.F."/>
            <person name="Dyhrman S.T."/>
            <person name="Glockner G."/>
            <person name="John U."/>
            <person name="Richards T."/>
            <person name="Worden A.Z."/>
            <person name="Zhang X."/>
            <person name="Grigoriev I.V."/>
            <person name="Allen A.E."/>
            <person name="Bidle K."/>
            <person name="Borodovsky M."/>
            <person name="Bowler C."/>
            <person name="Brownlee C."/>
            <person name="Cock J.M."/>
            <person name="Elias M."/>
            <person name="Gladyshev V.N."/>
            <person name="Groth M."/>
            <person name="Guda C."/>
            <person name="Hadaegh A."/>
            <person name="Iglesias-Rodriguez M.D."/>
            <person name="Jenkins J."/>
            <person name="Jones B.M."/>
            <person name="Lawson T."/>
            <person name="Leese F."/>
            <person name="Lindquist E."/>
            <person name="Lobanov A."/>
            <person name="Lomsadze A."/>
            <person name="Malik S.B."/>
            <person name="Marsh M.E."/>
            <person name="Mackinder L."/>
            <person name="Mock T."/>
            <person name="Mueller-Roeber B."/>
            <person name="Pagarete A."/>
            <person name="Parker M."/>
            <person name="Probert I."/>
            <person name="Quesneville H."/>
            <person name="Raines C."/>
            <person name="Rensing S.A."/>
            <person name="Riano-Pachon D.M."/>
            <person name="Richier S."/>
            <person name="Rokitta S."/>
            <person name="Shiraiwa Y."/>
            <person name="Soanes D.M."/>
            <person name="van der Giezen M."/>
            <person name="Wahlund T.M."/>
            <person name="Williams B."/>
            <person name="Wilson W."/>
            <person name="Wolfe G."/>
            <person name="Wurch L.L."/>
        </authorList>
    </citation>
    <scope>NUCLEOTIDE SEQUENCE</scope>
</reference>
<feature type="region of interest" description="Disordered" evidence="1">
    <location>
        <begin position="1"/>
        <end position="24"/>
    </location>
</feature>
<dbReference type="PaxDb" id="2903-EOD08647"/>
<feature type="region of interest" description="Disordered" evidence="1">
    <location>
        <begin position="204"/>
        <end position="233"/>
    </location>
</feature>
<feature type="compositionally biased region" description="Low complexity" evidence="1">
    <location>
        <begin position="205"/>
        <end position="219"/>
    </location>
</feature>
<evidence type="ECO:0000313" key="2">
    <source>
        <dbReference type="EnsemblProtists" id="EOD08647"/>
    </source>
</evidence>
<proteinExistence type="predicted"/>
<dbReference type="RefSeq" id="XP_005761076.1">
    <property type="nucleotide sequence ID" value="XM_005761019.1"/>
</dbReference>
<dbReference type="EnsemblProtists" id="EOD08647">
    <property type="protein sequence ID" value="EOD08647"/>
    <property type="gene ID" value="EMIHUDRAFT_358846"/>
</dbReference>
<accession>A0A0D3IBL2</accession>
<dbReference type="HOGENOM" id="CLU_1191786_0_0_1"/>
<evidence type="ECO:0000313" key="3">
    <source>
        <dbReference type="Proteomes" id="UP000013827"/>
    </source>
</evidence>
<organism evidence="2 3">
    <name type="scientific">Emiliania huxleyi (strain CCMP1516)</name>
    <dbReference type="NCBI Taxonomy" id="280463"/>
    <lineage>
        <taxon>Eukaryota</taxon>
        <taxon>Haptista</taxon>
        <taxon>Haptophyta</taxon>
        <taxon>Prymnesiophyceae</taxon>
        <taxon>Isochrysidales</taxon>
        <taxon>Noelaerhabdaceae</taxon>
        <taxon>Emiliania</taxon>
    </lineage>
</organism>
<dbReference type="Proteomes" id="UP000013827">
    <property type="component" value="Unassembled WGS sequence"/>
</dbReference>
<feature type="compositionally biased region" description="Basic residues" evidence="1">
    <location>
        <begin position="1"/>
        <end position="14"/>
    </location>
</feature>
<dbReference type="KEGG" id="ehx:EMIHUDRAFT_358846"/>
<name>A0A0D3IBL2_EMIH1</name>
<keyword evidence="3" id="KW-1185">Reference proteome</keyword>